<protein>
    <recommendedName>
        <fullName evidence="2">histidine kinase</fullName>
        <ecNumber evidence="2">2.7.13.3</ecNumber>
    </recommendedName>
</protein>
<evidence type="ECO:0000256" key="1">
    <source>
        <dbReference type="ARBA" id="ARBA00000085"/>
    </source>
</evidence>
<dbReference type="InterPro" id="IPR000700">
    <property type="entry name" value="PAS-assoc_C"/>
</dbReference>
<dbReference type="SUPFAM" id="SSF55781">
    <property type="entry name" value="GAF domain-like"/>
    <property type="match status" value="2"/>
</dbReference>
<dbReference type="InterPro" id="IPR001610">
    <property type="entry name" value="PAC"/>
</dbReference>
<evidence type="ECO:0000313" key="19">
    <source>
        <dbReference type="EMBL" id="AWB50526.1"/>
    </source>
</evidence>
<dbReference type="Gene3D" id="3.40.50.2300">
    <property type="match status" value="1"/>
</dbReference>
<keyword evidence="13" id="KW-0157">Chromophore</keyword>
<evidence type="ECO:0000256" key="15">
    <source>
        <dbReference type="ARBA" id="ARBA00023170"/>
    </source>
</evidence>
<dbReference type="EMBL" id="CP028919">
    <property type="protein sequence ID" value="AWB50526.1"/>
    <property type="molecule type" value="Genomic_DNA"/>
</dbReference>
<keyword evidence="12" id="KW-0067">ATP-binding</keyword>
<dbReference type="GO" id="GO:0000160">
    <property type="term" value="P:phosphorelay signal transduction system"/>
    <property type="evidence" value="ECO:0007669"/>
    <property type="project" value="InterPro"/>
</dbReference>
<keyword evidence="14" id="KW-0843">Virulence</keyword>
<dbReference type="Pfam" id="PF08447">
    <property type="entry name" value="PAS_3"/>
    <property type="match status" value="1"/>
</dbReference>
<dbReference type="Gene3D" id="3.30.450.40">
    <property type="match status" value="2"/>
</dbReference>
<dbReference type="SMART" id="SM00086">
    <property type="entry name" value="PAC"/>
    <property type="match status" value="2"/>
</dbReference>
<geneLocation type="plasmid" evidence="19">
    <name>unnamed1</name>
</geneLocation>
<dbReference type="Pfam" id="PF08448">
    <property type="entry name" value="PAS_4"/>
    <property type="match status" value="1"/>
</dbReference>
<keyword evidence="20" id="KW-1185">Reference proteome</keyword>
<dbReference type="SUPFAM" id="SSF55785">
    <property type="entry name" value="PYP-like sensor domain (PAS domain)"/>
    <property type="match status" value="2"/>
</dbReference>
<name>A0A2S0URT2_9RHOB</name>
<evidence type="ECO:0000259" key="17">
    <source>
        <dbReference type="PROSITE" id="PS50110"/>
    </source>
</evidence>
<feature type="modified residue" description="4-aspartylphosphate" evidence="16">
    <location>
        <position position="923"/>
    </location>
</feature>
<evidence type="ECO:0000256" key="6">
    <source>
        <dbReference type="ARBA" id="ARBA00022630"/>
    </source>
</evidence>
<dbReference type="PROSITE" id="PS50110">
    <property type="entry name" value="RESPONSE_REGULATORY"/>
    <property type="match status" value="1"/>
</dbReference>
<evidence type="ECO:0000256" key="7">
    <source>
        <dbReference type="ARBA" id="ARBA00022643"/>
    </source>
</evidence>
<keyword evidence="7" id="KW-0288">FMN</keyword>
<evidence type="ECO:0000256" key="11">
    <source>
        <dbReference type="ARBA" id="ARBA00022777"/>
    </source>
</evidence>
<evidence type="ECO:0000256" key="10">
    <source>
        <dbReference type="ARBA" id="ARBA00022741"/>
    </source>
</evidence>
<evidence type="ECO:0000313" key="20">
    <source>
        <dbReference type="Proteomes" id="UP000244496"/>
    </source>
</evidence>
<keyword evidence="10" id="KW-0547">Nucleotide-binding</keyword>
<dbReference type="AlphaFoldDB" id="A0A2S0URT2"/>
<dbReference type="InterPro" id="IPR011006">
    <property type="entry name" value="CheY-like_superfamily"/>
</dbReference>
<feature type="domain" description="Response regulatory" evidence="17">
    <location>
        <begin position="873"/>
        <end position="984"/>
    </location>
</feature>
<keyword evidence="5" id="KW-0716">Sensory transduction</keyword>
<dbReference type="PANTHER" id="PTHR41523">
    <property type="entry name" value="TWO-COMPONENT SYSTEM SENSOR PROTEIN"/>
    <property type="match status" value="1"/>
</dbReference>
<dbReference type="GO" id="GO:0009881">
    <property type="term" value="F:photoreceptor activity"/>
    <property type="evidence" value="ECO:0007669"/>
    <property type="project" value="UniProtKB-KW"/>
</dbReference>
<dbReference type="InterPro" id="IPR003018">
    <property type="entry name" value="GAF"/>
</dbReference>
<dbReference type="InterPro" id="IPR000014">
    <property type="entry name" value="PAS"/>
</dbReference>
<dbReference type="InterPro" id="IPR035965">
    <property type="entry name" value="PAS-like_dom_sf"/>
</dbReference>
<dbReference type="KEGG" id="geh:HYN69_18100"/>
<feature type="domain" description="PAC" evidence="18">
    <location>
        <begin position="595"/>
        <end position="647"/>
    </location>
</feature>
<dbReference type="Proteomes" id="UP000244496">
    <property type="component" value="Plasmid unnamed1"/>
</dbReference>
<dbReference type="Gene3D" id="3.30.565.10">
    <property type="entry name" value="Histidine kinase-like ATPase, C-terminal domain"/>
    <property type="match status" value="1"/>
</dbReference>
<proteinExistence type="predicted"/>
<keyword evidence="19" id="KW-0614">Plasmid</keyword>
<evidence type="ECO:0000256" key="9">
    <source>
        <dbReference type="ARBA" id="ARBA00022737"/>
    </source>
</evidence>
<dbReference type="GO" id="GO:0004673">
    <property type="term" value="F:protein histidine kinase activity"/>
    <property type="evidence" value="ECO:0007669"/>
    <property type="project" value="UniProtKB-EC"/>
</dbReference>
<keyword evidence="15" id="KW-0675">Receptor</keyword>
<evidence type="ECO:0000256" key="16">
    <source>
        <dbReference type="PROSITE-ProRule" id="PRU00169"/>
    </source>
</evidence>
<dbReference type="SMART" id="SM00911">
    <property type="entry name" value="HWE_HK"/>
    <property type="match status" value="1"/>
</dbReference>
<evidence type="ECO:0000259" key="18">
    <source>
        <dbReference type="PROSITE" id="PS50113"/>
    </source>
</evidence>
<gene>
    <name evidence="19" type="ORF">HYN69_18100</name>
</gene>
<reference evidence="19 20" key="1">
    <citation type="submission" date="2018-04" db="EMBL/GenBank/DDBJ databases">
        <title>Genome sequencing of Gemmobacter.</title>
        <authorList>
            <person name="Yi H."/>
            <person name="Baek M.-G."/>
        </authorList>
    </citation>
    <scope>NUCLEOTIDE SEQUENCE [LARGE SCALE GENOMIC DNA]</scope>
    <source>
        <strain evidence="19 20">HYN0069</strain>
        <plasmid evidence="20">Plasmid unnamed1</plasmid>
    </source>
</reference>
<evidence type="ECO:0000256" key="3">
    <source>
        <dbReference type="ARBA" id="ARBA00022543"/>
    </source>
</evidence>
<evidence type="ECO:0000256" key="2">
    <source>
        <dbReference type="ARBA" id="ARBA00012438"/>
    </source>
</evidence>
<evidence type="ECO:0000256" key="13">
    <source>
        <dbReference type="ARBA" id="ARBA00022991"/>
    </source>
</evidence>
<dbReference type="InterPro" id="IPR013655">
    <property type="entry name" value="PAS_fold_3"/>
</dbReference>
<dbReference type="InterPro" id="IPR011102">
    <property type="entry name" value="Sig_transdc_His_kinase_HWE"/>
</dbReference>
<keyword evidence="8" id="KW-0808">Transferase</keyword>
<keyword evidence="3" id="KW-0600">Photoreceptor protein</keyword>
<dbReference type="GO" id="GO:0005524">
    <property type="term" value="F:ATP binding"/>
    <property type="evidence" value="ECO:0007669"/>
    <property type="project" value="UniProtKB-KW"/>
</dbReference>
<dbReference type="SUPFAM" id="SSF52172">
    <property type="entry name" value="CheY-like"/>
    <property type="match status" value="1"/>
</dbReference>
<dbReference type="CDD" id="cd00130">
    <property type="entry name" value="PAS"/>
    <property type="match status" value="1"/>
</dbReference>
<dbReference type="InterPro" id="IPR036890">
    <property type="entry name" value="HATPase_C_sf"/>
</dbReference>
<dbReference type="Pfam" id="PF07536">
    <property type="entry name" value="HWE_HK"/>
    <property type="match status" value="1"/>
</dbReference>
<dbReference type="EC" id="2.7.13.3" evidence="2"/>
<evidence type="ECO:0000256" key="4">
    <source>
        <dbReference type="ARBA" id="ARBA00022553"/>
    </source>
</evidence>
<keyword evidence="9" id="KW-0677">Repeat</keyword>
<dbReference type="SMART" id="SM00065">
    <property type="entry name" value="GAF"/>
    <property type="match status" value="2"/>
</dbReference>
<accession>A0A2S0URT2</accession>
<dbReference type="Gene3D" id="3.30.450.20">
    <property type="entry name" value="PAS domain"/>
    <property type="match status" value="2"/>
</dbReference>
<keyword evidence="11" id="KW-0418">Kinase</keyword>
<keyword evidence="4 16" id="KW-0597">Phosphoprotein</keyword>
<dbReference type="InterPro" id="IPR001789">
    <property type="entry name" value="Sig_transdc_resp-reg_receiver"/>
</dbReference>
<organism evidence="19 20">
    <name type="scientific">Paragemmobacter aquarius</name>
    <dbReference type="NCBI Taxonomy" id="2169400"/>
    <lineage>
        <taxon>Bacteria</taxon>
        <taxon>Pseudomonadati</taxon>
        <taxon>Pseudomonadota</taxon>
        <taxon>Alphaproteobacteria</taxon>
        <taxon>Rhodobacterales</taxon>
        <taxon>Paracoccaceae</taxon>
        <taxon>Paragemmobacter</taxon>
    </lineage>
</organism>
<evidence type="ECO:0000256" key="12">
    <source>
        <dbReference type="ARBA" id="ARBA00022840"/>
    </source>
</evidence>
<evidence type="ECO:0000256" key="8">
    <source>
        <dbReference type="ARBA" id="ARBA00022679"/>
    </source>
</evidence>
<comment type="catalytic activity">
    <reaction evidence="1">
        <text>ATP + protein L-histidine = ADP + protein N-phospho-L-histidine.</text>
        <dbReference type="EC" id="2.7.13.3"/>
    </reaction>
</comment>
<keyword evidence="6" id="KW-0285">Flavoprotein</keyword>
<evidence type="ECO:0000256" key="5">
    <source>
        <dbReference type="ARBA" id="ARBA00022606"/>
    </source>
</evidence>
<dbReference type="PANTHER" id="PTHR41523:SF7">
    <property type="entry name" value="HISTIDINE KINASE"/>
    <property type="match status" value="1"/>
</dbReference>
<evidence type="ECO:0000256" key="14">
    <source>
        <dbReference type="ARBA" id="ARBA00023026"/>
    </source>
</evidence>
<dbReference type="Pfam" id="PF01590">
    <property type="entry name" value="GAF"/>
    <property type="match status" value="2"/>
</dbReference>
<dbReference type="SMART" id="SM00448">
    <property type="entry name" value="REC"/>
    <property type="match status" value="1"/>
</dbReference>
<dbReference type="PROSITE" id="PS50113">
    <property type="entry name" value="PAC"/>
    <property type="match status" value="1"/>
</dbReference>
<dbReference type="InterPro" id="IPR029016">
    <property type="entry name" value="GAF-like_dom_sf"/>
</dbReference>
<sequence>MTRAAFGSLGGPGRDMICDNAADWPMGSGEMARRMRDLDWDATPLGAPDAWPLSLRILTEVMLAAKQPMFVTWGADRTTLYNDAYAEILADKHPALGRAIEDIWSEIWEPDLRQIVARAYEGEALHMSDITFQLFRNGAFREAQFSFSYTPVSDAGGRVQGFFCPCLEITDAISEERRARFREGLAETLRRSADPETIAHEAASLLARHLGAEQAAYLEIDEAGELGTVRRDWTSGTLPSMAGTHRLQDFGEAFAAALRAGESIVIPDVGDTGALPIAPDAFAKRGIGAVLHVPHFHDRRLVGVLALNAARPRDWHPADVALVVEVVERINRAVDRARSERSLRESEARLRVSEDRHALLLKLSDAIRDRRDAKDVLHAAAQVFGTHLGVTFAGFAEVDGDGLARTDGQYSSRGQTPAFANRAVAIDSFGRSIATALRLGQTVIVADMATAHGFTSAEKAAVRGLGVRAFVLSPVLWQGKLEAYLFAASDTPRFWTKSEVDLVRETAERTFSALHRARAEAALIESEARFRALVHSTSDIAFRVSADWTELEHVDALGRPLHNAGSEWISLYVTPEDQPHVRATLDQAIRAKAPVDLEHRWRKPDNTIAWIRMRAVPLYDPSGTIYEWFGASTDITESKRLAHSQRVLLSELDHRVKNILAVVQSIAHQTFRPADGPLPDEARRLLGRISALAESHRLLARSSWQGASFRELVDGAVAPHRWGNADRITVDGPDLQINPRAAQTLVLALHELVTNAAKYGALSRPEGMLSVIWAVSGVEDARNMTLCWSETLGPQLAGAPARRGFGSLLIEHTLAFELEGSAKLDFAPDGLKVQVELPLRNLVPQDTAHPVAAPADSAPASSGSDIAILKGKRVLVVEDEHLVAHETVCALAKAGCEVIGPMPNLNTALASAGAAAPDAAVLDINLGSDLVWPVALLLRAKGVPFVFVTGYAAPVDVPEALQDVLRLEKPLRPDCIIQRLADEVAKSGATYRIPALA</sequence>
<dbReference type="InterPro" id="IPR013656">
    <property type="entry name" value="PAS_4"/>
</dbReference>